<gene>
    <name evidence="2" type="ORF">BLTE_20510</name>
</gene>
<protein>
    <recommendedName>
        <fullName evidence="4">Terminase</fullName>
    </recommendedName>
</protein>
<accession>A0A348G1D3</accession>
<dbReference type="RefSeq" id="WP_126400064.1">
    <property type="nucleotide sequence ID" value="NZ_AP018907.1"/>
</dbReference>
<evidence type="ECO:0000313" key="2">
    <source>
        <dbReference type="EMBL" id="BBF93366.1"/>
    </source>
</evidence>
<dbReference type="EMBL" id="AP018907">
    <property type="protein sequence ID" value="BBF93366.1"/>
    <property type="molecule type" value="Genomic_DNA"/>
</dbReference>
<evidence type="ECO:0000313" key="3">
    <source>
        <dbReference type="Proteomes" id="UP000266934"/>
    </source>
</evidence>
<name>A0A348G1D3_9HYPH</name>
<keyword evidence="3" id="KW-1185">Reference proteome</keyword>
<dbReference type="InterPro" id="IPR006448">
    <property type="entry name" value="Phage_term_ssu_P27"/>
</dbReference>
<evidence type="ECO:0000256" key="1">
    <source>
        <dbReference type="SAM" id="MobiDB-lite"/>
    </source>
</evidence>
<dbReference type="OrthoDB" id="8399992at2"/>
<sequence>MPRGRRSQPDDIKALKGNPGKRRLALKAGVDHGETKAPLAHVELPDFLTHERERAIFQRVVDDLLQRRVARQADLAAYARWAHYLHRWIECKDALDGVSLAYETASKHGTMLRKHPLFAAMVDLERLLMALEDRLGLNPAARQTIIRGLAALPPAFLGDLFEEDRRERAAAGDPAPSAKEAAPPADSPLGFLARAGAAKPSTAKH</sequence>
<dbReference type="KEGG" id="blag:BLTE_20510"/>
<proteinExistence type="predicted"/>
<dbReference type="Pfam" id="PF05119">
    <property type="entry name" value="Terminase_4"/>
    <property type="match status" value="1"/>
</dbReference>
<reference evidence="2 3" key="1">
    <citation type="submission" date="2018-08" db="EMBL/GenBank/DDBJ databases">
        <title>Complete genome sequencing of Blastochloris tepida GI.</title>
        <authorList>
            <person name="Tsukatani Y."/>
            <person name="Mori H."/>
        </authorList>
    </citation>
    <scope>NUCLEOTIDE SEQUENCE [LARGE SCALE GENOMIC DNA]</scope>
    <source>
        <strain evidence="2 3">GI</strain>
    </source>
</reference>
<dbReference type="AlphaFoldDB" id="A0A348G1D3"/>
<dbReference type="Proteomes" id="UP000266934">
    <property type="component" value="Chromosome"/>
</dbReference>
<feature type="region of interest" description="Disordered" evidence="1">
    <location>
        <begin position="166"/>
        <end position="205"/>
    </location>
</feature>
<feature type="compositionally biased region" description="Low complexity" evidence="1">
    <location>
        <begin position="173"/>
        <end position="188"/>
    </location>
</feature>
<organism evidence="2 3">
    <name type="scientific">Blastochloris tepida</name>
    <dbReference type="NCBI Taxonomy" id="2233851"/>
    <lineage>
        <taxon>Bacteria</taxon>
        <taxon>Pseudomonadati</taxon>
        <taxon>Pseudomonadota</taxon>
        <taxon>Alphaproteobacteria</taxon>
        <taxon>Hyphomicrobiales</taxon>
        <taxon>Blastochloridaceae</taxon>
        <taxon>Blastochloris</taxon>
    </lineage>
</organism>
<evidence type="ECO:0008006" key="4">
    <source>
        <dbReference type="Google" id="ProtNLM"/>
    </source>
</evidence>